<feature type="domain" description="Carboxyltransferase" evidence="5">
    <location>
        <begin position="34"/>
        <end position="315"/>
    </location>
</feature>
<dbReference type="NCBIfam" id="TIGR00724">
    <property type="entry name" value="urea_amlyse_rel"/>
    <property type="match status" value="1"/>
</dbReference>
<protein>
    <submittedName>
        <fullName evidence="6">Urea amidolyase-like protein</fullName>
    </submittedName>
</protein>
<proteinExistence type="predicted"/>
<feature type="region of interest" description="Disordered" evidence="4">
    <location>
        <begin position="159"/>
        <end position="181"/>
    </location>
</feature>
<dbReference type="GO" id="GO:0016829">
    <property type="term" value="F:lyase activity"/>
    <property type="evidence" value="ECO:0007669"/>
    <property type="project" value="UniProtKB-KW"/>
</dbReference>
<evidence type="ECO:0000256" key="2">
    <source>
        <dbReference type="ARBA" id="ARBA00022801"/>
    </source>
</evidence>
<dbReference type="SMART" id="SM00797">
    <property type="entry name" value="AHS2"/>
    <property type="match status" value="1"/>
</dbReference>
<keyword evidence="1" id="KW-0547">Nucleotide-binding</keyword>
<dbReference type="InterPro" id="IPR029000">
    <property type="entry name" value="Cyclophilin-like_dom_sf"/>
</dbReference>
<dbReference type="InterPro" id="IPR003778">
    <property type="entry name" value="CT_A_B"/>
</dbReference>
<dbReference type="SUPFAM" id="SSF50891">
    <property type="entry name" value="Cyclophilin-like"/>
    <property type="match status" value="1"/>
</dbReference>
<keyword evidence="3" id="KW-0067">ATP-binding</keyword>
<dbReference type="Gene3D" id="2.40.100.10">
    <property type="entry name" value="Cyclophilin-like"/>
    <property type="match status" value="1"/>
</dbReference>
<organism evidence="6">
    <name type="scientific">mine drainage metagenome</name>
    <dbReference type="NCBI Taxonomy" id="410659"/>
    <lineage>
        <taxon>unclassified sequences</taxon>
        <taxon>metagenomes</taxon>
        <taxon>ecological metagenomes</taxon>
    </lineage>
</organism>
<comment type="caution">
    <text evidence="6">The sequence shown here is derived from an EMBL/GenBank/DDBJ whole genome shotgun (WGS) entry which is preliminary data.</text>
</comment>
<keyword evidence="2" id="KW-0378">Hydrolase</keyword>
<sequence length="325" mass="34472">MSGRHRVDAPQSVQVEAARGLVTIQDGGRWGAQRIGVSVGGAMDARAALLANVLAGNGRGTALIEIGWEAALTLSFPQGAGLVLAGVGMEATLQTGRVPLWSPHRLEPGSLLHCRVTEGRFGYLACAGGLVVPPVFGGLGTDLRSGWGGFEGRTLRAGDRLTLGGEGGERPLRPRSLAPGLRPPYRVDPTLRILKGSHWGHFPEDHLRVFLTHPYAVTALSDRMGYRLSGVPVAPDPALEVDSEPVTAGSIQIPPDGQPIVLMADRPTVGGYPRIGEVISSDLPLLAQLRPGDPVQFRVVDHAEALRSQLDFEAHLQRLVIALRG</sequence>
<evidence type="ECO:0000259" key="5">
    <source>
        <dbReference type="SMART" id="SM00797"/>
    </source>
</evidence>
<evidence type="ECO:0000256" key="3">
    <source>
        <dbReference type="ARBA" id="ARBA00022840"/>
    </source>
</evidence>
<evidence type="ECO:0000313" key="6">
    <source>
        <dbReference type="EMBL" id="EQD56081.1"/>
    </source>
</evidence>
<reference evidence="6" key="2">
    <citation type="journal article" date="2014" name="ISME J.">
        <title>Microbial stratification in low pH oxic and suboxic macroscopic growths along an acid mine drainage.</title>
        <authorList>
            <person name="Mendez-Garcia C."/>
            <person name="Mesa V."/>
            <person name="Sprenger R.R."/>
            <person name="Richter M."/>
            <person name="Diez M.S."/>
            <person name="Solano J."/>
            <person name="Bargiela R."/>
            <person name="Golyshina O.V."/>
            <person name="Manteca A."/>
            <person name="Ramos J.L."/>
            <person name="Gallego J.R."/>
            <person name="Llorente I."/>
            <person name="Martins Dos Santos V.A."/>
            <person name="Jensen O.N."/>
            <person name="Pelaez A.I."/>
            <person name="Sanchez J."/>
            <person name="Ferrer M."/>
        </authorList>
    </citation>
    <scope>NUCLEOTIDE SEQUENCE</scope>
</reference>
<name>T1A629_9ZZZZ</name>
<dbReference type="GO" id="GO:0016787">
    <property type="term" value="F:hydrolase activity"/>
    <property type="evidence" value="ECO:0007669"/>
    <property type="project" value="UniProtKB-KW"/>
</dbReference>
<keyword evidence="6" id="KW-0456">Lyase</keyword>
<dbReference type="PANTHER" id="PTHR43309:SF5">
    <property type="entry name" value="5-OXOPROLINASE SUBUNIT C"/>
    <property type="match status" value="1"/>
</dbReference>
<dbReference type="PANTHER" id="PTHR43309">
    <property type="entry name" value="5-OXOPROLINASE SUBUNIT C"/>
    <property type="match status" value="1"/>
</dbReference>
<evidence type="ECO:0000256" key="1">
    <source>
        <dbReference type="ARBA" id="ARBA00022741"/>
    </source>
</evidence>
<dbReference type="InterPro" id="IPR052708">
    <property type="entry name" value="PxpC"/>
</dbReference>
<dbReference type="AlphaFoldDB" id="T1A629"/>
<evidence type="ECO:0000256" key="4">
    <source>
        <dbReference type="SAM" id="MobiDB-lite"/>
    </source>
</evidence>
<dbReference type="EMBL" id="AUZY01005958">
    <property type="protein sequence ID" value="EQD56081.1"/>
    <property type="molecule type" value="Genomic_DNA"/>
</dbReference>
<dbReference type="Pfam" id="PF02626">
    <property type="entry name" value="CT_A_B"/>
    <property type="match status" value="1"/>
</dbReference>
<dbReference type="GO" id="GO:0005524">
    <property type="term" value="F:ATP binding"/>
    <property type="evidence" value="ECO:0007669"/>
    <property type="project" value="UniProtKB-KW"/>
</dbReference>
<gene>
    <name evidence="6" type="ORF">B1B_09080</name>
</gene>
<reference evidence="6" key="1">
    <citation type="submission" date="2013-08" db="EMBL/GenBank/DDBJ databases">
        <authorList>
            <person name="Mendez C."/>
            <person name="Richter M."/>
            <person name="Ferrer M."/>
            <person name="Sanchez J."/>
        </authorList>
    </citation>
    <scope>NUCLEOTIDE SEQUENCE</scope>
</reference>
<accession>T1A629</accession>